<keyword evidence="10" id="KW-0393">Immunoglobulin domain</keyword>
<keyword evidence="15" id="KW-1185">Reference proteome</keyword>
<evidence type="ECO:0000313" key="15">
    <source>
        <dbReference type="Proteomes" id="UP000606274"/>
    </source>
</evidence>
<dbReference type="GO" id="GO:0071222">
    <property type="term" value="P:cellular response to lipopolysaccharide"/>
    <property type="evidence" value="ECO:0007669"/>
    <property type="project" value="TreeGrafter"/>
</dbReference>
<evidence type="ECO:0000256" key="7">
    <source>
        <dbReference type="ARBA" id="ARBA00023157"/>
    </source>
</evidence>
<dbReference type="InterPro" id="IPR003599">
    <property type="entry name" value="Ig_sub"/>
</dbReference>
<dbReference type="InterPro" id="IPR036179">
    <property type="entry name" value="Ig-like_dom_sf"/>
</dbReference>
<dbReference type="PANTHER" id="PTHR25466">
    <property type="entry name" value="T-LYMPHOCYTE ACTIVATION ANTIGEN"/>
    <property type="match status" value="1"/>
</dbReference>
<comment type="subcellular location">
    <subcellularLocation>
        <location evidence="1">Cell membrane</location>
        <topology evidence="1">Single-pass type I membrane protein</topology>
    </subcellularLocation>
</comment>
<dbReference type="SUPFAM" id="SSF48726">
    <property type="entry name" value="Immunoglobulin"/>
    <property type="match status" value="2"/>
</dbReference>
<name>A0A8T0A657_SILME</name>
<evidence type="ECO:0000256" key="11">
    <source>
        <dbReference type="SAM" id="Phobius"/>
    </source>
</evidence>
<feature type="transmembrane region" description="Helical" evidence="11">
    <location>
        <begin position="228"/>
        <end position="247"/>
    </location>
</feature>
<evidence type="ECO:0000256" key="5">
    <source>
        <dbReference type="ARBA" id="ARBA00022989"/>
    </source>
</evidence>
<dbReference type="GO" id="GO:0042102">
    <property type="term" value="P:positive regulation of T cell proliferation"/>
    <property type="evidence" value="ECO:0007669"/>
    <property type="project" value="TreeGrafter"/>
</dbReference>
<evidence type="ECO:0000256" key="3">
    <source>
        <dbReference type="ARBA" id="ARBA00022692"/>
    </source>
</evidence>
<dbReference type="InterPro" id="IPR051713">
    <property type="entry name" value="T-cell_Activation_Regulation"/>
</dbReference>
<evidence type="ECO:0000256" key="2">
    <source>
        <dbReference type="ARBA" id="ARBA00022475"/>
    </source>
</evidence>
<dbReference type="EMBL" id="JABFDY010000028">
    <property type="protein sequence ID" value="KAF7687055.1"/>
    <property type="molecule type" value="Genomic_DNA"/>
</dbReference>
<keyword evidence="7" id="KW-1015">Disulfide bond</keyword>
<gene>
    <name evidence="14" type="ORF">HF521_015448</name>
</gene>
<organism evidence="14 15">
    <name type="scientific">Silurus meridionalis</name>
    <name type="common">Southern catfish</name>
    <name type="synonym">Silurus soldatovi meridionalis</name>
    <dbReference type="NCBI Taxonomy" id="175797"/>
    <lineage>
        <taxon>Eukaryota</taxon>
        <taxon>Metazoa</taxon>
        <taxon>Chordata</taxon>
        <taxon>Craniata</taxon>
        <taxon>Vertebrata</taxon>
        <taxon>Euteleostomi</taxon>
        <taxon>Actinopterygii</taxon>
        <taxon>Neopterygii</taxon>
        <taxon>Teleostei</taxon>
        <taxon>Ostariophysi</taxon>
        <taxon>Siluriformes</taxon>
        <taxon>Siluridae</taxon>
        <taxon>Silurus</taxon>
    </lineage>
</organism>
<dbReference type="OrthoDB" id="8836910at2759"/>
<dbReference type="Proteomes" id="UP000606274">
    <property type="component" value="Unassembled WGS sequence"/>
</dbReference>
<keyword evidence="8" id="KW-0675">Receptor</keyword>
<dbReference type="SMART" id="SM00406">
    <property type="entry name" value="IGv"/>
    <property type="match status" value="1"/>
</dbReference>
<dbReference type="PANTHER" id="PTHR25466:SF11">
    <property type="entry name" value="GALECTIN 17-RELATED"/>
    <property type="match status" value="1"/>
</dbReference>
<proteinExistence type="predicted"/>
<evidence type="ECO:0000313" key="14">
    <source>
        <dbReference type="EMBL" id="KAF7687055.1"/>
    </source>
</evidence>
<dbReference type="GO" id="GO:0006955">
    <property type="term" value="P:immune response"/>
    <property type="evidence" value="ECO:0007669"/>
    <property type="project" value="TreeGrafter"/>
</dbReference>
<evidence type="ECO:0000259" key="13">
    <source>
        <dbReference type="PROSITE" id="PS50835"/>
    </source>
</evidence>
<keyword evidence="9" id="KW-0325">Glycoprotein</keyword>
<keyword evidence="2" id="KW-1003">Cell membrane</keyword>
<keyword evidence="3 11" id="KW-0812">Transmembrane</keyword>
<keyword evidence="6 11" id="KW-0472">Membrane</keyword>
<dbReference type="InterPro" id="IPR013106">
    <property type="entry name" value="Ig_V-set"/>
</dbReference>
<dbReference type="AlphaFoldDB" id="A0A8T0A657"/>
<dbReference type="GO" id="GO:0007166">
    <property type="term" value="P:cell surface receptor signaling pathway"/>
    <property type="evidence" value="ECO:0007669"/>
    <property type="project" value="TreeGrafter"/>
</dbReference>
<feature type="signal peptide" evidence="12">
    <location>
        <begin position="1"/>
        <end position="24"/>
    </location>
</feature>
<dbReference type="Gene3D" id="2.60.40.10">
    <property type="entry name" value="Immunoglobulins"/>
    <property type="match status" value="2"/>
</dbReference>
<dbReference type="SMART" id="SM00409">
    <property type="entry name" value="IG"/>
    <property type="match status" value="2"/>
</dbReference>
<feature type="chain" id="PRO_5035847787" description="Ig-like domain-containing protein" evidence="12">
    <location>
        <begin position="25"/>
        <end position="273"/>
    </location>
</feature>
<dbReference type="Pfam" id="PF07686">
    <property type="entry name" value="V-set"/>
    <property type="match status" value="1"/>
</dbReference>
<dbReference type="GO" id="GO:0031295">
    <property type="term" value="P:T cell costimulation"/>
    <property type="evidence" value="ECO:0007669"/>
    <property type="project" value="TreeGrafter"/>
</dbReference>
<accession>A0A8T0A657</accession>
<sequence>MQLMSLMISLFVFGLHMLPSLISGLQVVLGHTAMISCNRSCSTVEWMRNRISVVRFVEGKFTVAPEFKSRIKFSLENLKKGNVSLVITDTVYNDRSWYTCSCDGHEGCDQYLDVLLPVSLEVAVGDQAKLPCYADTNKLTPESNASIRWEKNDALVVKLKHGEMEFGAGFEDRASVSKAKYGNGDLSLTINSVKIPDAGLYRCFHLSEKDTHPEVIDLIIKDCPSSNVIIALAVIIGILVLPLLHFCHGKLLPACRRLKAPPEHIAVPGADGK</sequence>
<evidence type="ECO:0000256" key="10">
    <source>
        <dbReference type="ARBA" id="ARBA00023319"/>
    </source>
</evidence>
<protein>
    <recommendedName>
        <fullName evidence="13">Ig-like domain-containing protein</fullName>
    </recommendedName>
</protein>
<evidence type="ECO:0000256" key="1">
    <source>
        <dbReference type="ARBA" id="ARBA00004251"/>
    </source>
</evidence>
<keyword evidence="5 11" id="KW-1133">Transmembrane helix</keyword>
<evidence type="ECO:0000256" key="4">
    <source>
        <dbReference type="ARBA" id="ARBA00022729"/>
    </source>
</evidence>
<evidence type="ECO:0000256" key="8">
    <source>
        <dbReference type="ARBA" id="ARBA00023170"/>
    </source>
</evidence>
<reference evidence="14" key="1">
    <citation type="submission" date="2020-08" db="EMBL/GenBank/DDBJ databases">
        <title>Chromosome-level assembly of Southern catfish (Silurus meridionalis) provides insights into visual adaptation to the nocturnal and benthic lifestyles.</title>
        <authorList>
            <person name="Zhang Y."/>
            <person name="Wang D."/>
            <person name="Peng Z."/>
        </authorList>
    </citation>
    <scope>NUCLEOTIDE SEQUENCE</scope>
    <source>
        <strain evidence="14">SWU-2019-XX</strain>
        <tissue evidence="14">Muscle</tissue>
    </source>
</reference>
<keyword evidence="4 12" id="KW-0732">Signal</keyword>
<dbReference type="PROSITE" id="PS50835">
    <property type="entry name" value="IG_LIKE"/>
    <property type="match status" value="1"/>
</dbReference>
<comment type="caution">
    <text evidence="14">The sequence shown here is derived from an EMBL/GenBank/DDBJ whole genome shotgun (WGS) entry which is preliminary data.</text>
</comment>
<dbReference type="InterPro" id="IPR013783">
    <property type="entry name" value="Ig-like_fold"/>
</dbReference>
<dbReference type="GO" id="GO:0009897">
    <property type="term" value="C:external side of plasma membrane"/>
    <property type="evidence" value="ECO:0007669"/>
    <property type="project" value="TreeGrafter"/>
</dbReference>
<evidence type="ECO:0000256" key="12">
    <source>
        <dbReference type="SAM" id="SignalP"/>
    </source>
</evidence>
<dbReference type="GO" id="GO:0042130">
    <property type="term" value="P:negative regulation of T cell proliferation"/>
    <property type="evidence" value="ECO:0007669"/>
    <property type="project" value="TreeGrafter"/>
</dbReference>
<evidence type="ECO:0000256" key="9">
    <source>
        <dbReference type="ARBA" id="ARBA00023180"/>
    </source>
</evidence>
<dbReference type="InterPro" id="IPR007110">
    <property type="entry name" value="Ig-like_dom"/>
</dbReference>
<evidence type="ECO:0000256" key="6">
    <source>
        <dbReference type="ARBA" id="ARBA00023136"/>
    </source>
</evidence>
<feature type="domain" description="Ig-like" evidence="13">
    <location>
        <begin position="125"/>
        <end position="203"/>
    </location>
</feature>